<sequence length="494" mass="55501">MQGIKIRYFIGGALMALSSQLPAETLQPDPAWQQGKLDNGFSWQLLQTPQRPNDRIQLRLVVKTGSMVETASQRGFTYLIPKMAVFHSKTLSSSQLQQLWHNAIDPAAPIPPAIVSYDVTLYNLSLPNNRPELLKEALQWLAGSAAGSQFDKKSLMMVTSLPKRMVVRHPANVKDPLWRARIKGSTLISHEPGAMPVTPVKLEEINKFVQQWYTPDIMTLYVAGHVDNRSLTENINQIFSALSGKRSMPVTVAALPVLPPQIINLTSLDPAKDSLSLTWDFSWRTINDSEMLKRYWLDDLAREAIFRSIKQSFDKKYGKLVGLNMDCRIQYQRASCALLVSAAPEKMKSVTESLLAELSAINNKGISQAIFEQILQEKQQQLDQLFAAYARVSTDILINQRLISQQNGVIDIAPEQFQRLRQAFLAELTLAVMTEGAKRLVAQEPTFILSQPVDKRRLDIEQLRNKFKQALWSVVAASATEQEVNDSSPVTSFN</sequence>
<keyword evidence="6" id="KW-0732">Signal</keyword>
<evidence type="ECO:0000256" key="3">
    <source>
        <dbReference type="ARBA" id="ARBA00022801"/>
    </source>
</evidence>
<dbReference type="InterPro" id="IPR011249">
    <property type="entry name" value="Metalloenz_LuxS/M16"/>
</dbReference>
<evidence type="ECO:0008006" key="10">
    <source>
        <dbReference type="Google" id="ProtNLM"/>
    </source>
</evidence>
<dbReference type="InterPro" id="IPR011765">
    <property type="entry name" value="Pept_M16_N"/>
</dbReference>
<keyword evidence="4" id="KW-0862">Zinc</keyword>
<evidence type="ECO:0000259" key="7">
    <source>
        <dbReference type="Pfam" id="PF00675"/>
    </source>
</evidence>
<keyword evidence="5" id="KW-0482">Metalloprotease</keyword>
<accession>A0A3B0LYX3</accession>
<feature type="chain" id="PRO_5017386749" description="Peptidase M16 C-terminal domain-containing protein" evidence="6">
    <location>
        <begin position="24"/>
        <end position="494"/>
    </location>
</feature>
<keyword evidence="2" id="KW-0645">Protease</keyword>
<evidence type="ECO:0000256" key="1">
    <source>
        <dbReference type="ARBA" id="ARBA00007261"/>
    </source>
</evidence>
<dbReference type="GO" id="GO:0006508">
    <property type="term" value="P:proteolysis"/>
    <property type="evidence" value="ECO:0007669"/>
    <property type="project" value="UniProtKB-KW"/>
</dbReference>
<dbReference type="Gene3D" id="3.30.830.10">
    <property type="entry name" value="Metalloenzyme, LuxS/M16 peptidase-like"/>
    <property type="match status" value="2"/>
</dbReference>
<evidence type="ECO:0000256" key="2">
    <source>
        <dbReference type="ARBA" id="ARBA00022670"/>
    </source>
</evidence>
<evidence type="ECO:0000313" key="9">
    <source>
        <dbReference type="EMBL" id="SSW95685.1"/>
    </source>
</evidence>
<feature type="domain" description="Peptidase M16 N-terminal" evidence="7">
    <location>
        <begin position="52"/>
        <end position="157"/>
    </location>
</feature>
<dbReference type="GO" id="GO:0008237">
    <property type="term" value="F:metallopeptidase activity"/>
    <property type="evidence" value="ECO:0007669"/>
    <property type="project" value="UniProtKB-KW"/>
</dbReference>
<dbReference type="AlphaFoldDB" id="A0A3B0LYX3"/>
<reference evidence="9" key="1">
    <citation type="submission" date="2018-04" db="EMBL/GenBank/DDBJ databases">
        <authorList>
            <person name="Go L.Y."/>
            <person name="Mitchell J.A."/>
        </authorList>
    </citation>
    <scope>NUCLEOTIDE SEQUENCE</scope>
    <source>
        <strain evidence="9">ARTV</strain>
    </source>
</reference>
<evidence type="ECO:0000256" key="4">
    <source>
        <dbReference type="ARBA" id="ARBA00022833"/>
    </source>
</evidence>
<dbReference type="InterPro" id="IPR050626">
    <property type="entry name" value="Peptidase_M16"/>
</dbReference>
<dbReference type="EMBL" id="UFQR01000006">
    <property type="protein sequence ID" value="SSW95685.1"/>
    <property type="molecule type" value="Genomic_DNA"/>
</dbReference>
<keyword evidence="3" id="KW-0378">Hydrolase</keyword>
<evidence type="ECO:0000259" key="8">
    <source>
        <dbReference type="Pfam" id="PF05193"/>
    </source>
</evidence>
<proteinExistence type="inferred from homology"/>
<dbReference type="InterPro" id="IPR007863">
    <property type="entry name" value="Peptidase_M16_C"/>
</dbReference>
<protein>
    <recommendedName>
        <fullName evidence="10">Peptidase M16 C-terminal domain-containing protein</fullName>
    </recommendedName>
</protein>
<dbReference type="PANTHER" id="PTHR43690">
    <property type="entry name" value="NARDILYSIN"/>
    <property type="match status" value="1"/>
</dbReference>
<dbReference type="GO" id="GO:0046872">
    <property type="term" value="F:metal ion binding"/>
    <property type="evidence" value="ECO:0007669"/>
    <property type="project" value="InterPro"/>
</dbReference>
<feature type="signal peptide" evidence="6">
    <location>
        <begin position="1"/>
        <end position="23"/>
    </location>
</feature>
<evidence type="ECO:0000256" key="6">
    <source>
        <dbReference type="SAM" id="SignalP"/>
    </source>
</evidence>
<dbReference type="Pfam" id="PF00675">
    <property type="entry name" value="Peptidase_M16"/>
    <property type="match status" value="1"/>
</dbReference>
<comment type="similarity">
    <text evidence="1">Belongs to the peptidase M16 family.</text>
</comment>
<dbReference type="PANTHER" id="PTHR43690:SF17">
    <property type="entry name" value="PROTEIN YHJJ"/>
    <property type="match status" value="1"/>
</dbReference>
<feature type="domain" description="Peptidase M16 C-terminal" evidence="8">
    <location>
        <begin position="200"/>
        <end position="376"/>
    </location>
</feature>
<gene>
    <name evidence="9" type="ORF">ARTV_1709</name>
</gene>
<name>A0A3B0LYX3_9GAMM</name>
<organism evidence="9">
    <name type="scientific">Arsenophonus endosymbiont of Trialeurodes vaporariorum</name>
    <dbReference type="NCBI Taxonomy" id="235567"/>
    <lineage>
        <taxon>Bacteria</taxon>
        <taxon>Pseudomonadati</taxon>
        <taxon>Pseudomonadota</taxon>
        <taxon>Gammaproteobacteria</taxon>
        <taxon>Enterobacterales</taxon>
        <taxon>Morganellaceae</taxon>
        <taxon>Arsenophonus</taxon>
    </lineage>
</organism>
<dbReference type="SUPFAM" id="SSF63411">
    <property type="entry name" value="LuxS/MPP-like metallohydrolase"/>
    <property type="match status" value="1"/>
</dbReference>
<evidence type="ECO:0000256" key="5">
    <source>
        <dbReference type="ARBA" id="ARBA00023049"/>
    </source>
</evidence>
<dbReference type="Pfam" id="PF05193">
    <property type="entry name" value="Peptidase_M16_C"/>
    <property type="match status" value="1"/>
</dbReference>